<evidence type="ECO:0000256" key="13">
    <source>
        <dbReference type="SAM" id="Coils"/>
    </source>
</evidence>
<dbReference type="eggNOG" id="COG0576">
    <property type="taxonomic scope" value="Bacteria"/>
</dbReference>
<proteinExistence type="inferred from homology"/>
<evidence type="ECO:0000256" key="7">
    <source>
        <dbReference type="ARBA" id="ARBA00053401"/>
    </source>
</evidence>
<feature type="compositionally biased region" description="Acidic residues" evidence="14">
    <location>
        <begin position="25"/>
        <end position="37"/>
    </location>
</feature>
<evidence type="ECO:0000313" key="15">
    <source>
        <dbReference type="EMBL" id="CDM68640.2"/>
    </source>
</evidence>
<dbReference type="SUPFAM" id="SSF51064">
    <property type="entry name" value="Head domain of nucleotide exchange factor GrpE"/>
    <property type="match status" value="1"/>
</dbReference>
<evidence type="ECO:0000256" key="2">
    <source>
        <dbReference type="ARBA" id="ARBA00009054"/>
    </source>
</evidence>
<evidence type="ECO:0000256" key="5">
    <source>
        <dbReference type="ARBA" id="ARBA00023016"/>
    </source>
</evidence>
<comment type="subcellular location">
    <subcellularLocation>
        <location evidence="1 10">Cytoplasm</location>
    </subcellularLocation>
</comment>
<dbReference type="EMBL" id="HG917868">
    <property type="protein sequence ID" value="CDM68640.2"/>
    <property type="molecule type" value="Genomic_DNA"/>
</dbReference>
<gene>
    <name evidence="10" type="primary">grpE</name>
    <name evidence="15" type="ORF">CM240_1481</name>
</gene>
<dbReference type="NCBIfam" id="NF010757">
    <property type="entry name" value="PRK14160.1"/>
    <property type="match status" value="1"/>
</dbReference>
<dbReference type="FunFam" id="2.30.22.10:FF:000001">
    <property type="entry name" value="Protein GrpE"/>
    <property type="match status" value="1"/>
</dbReference>
<dbReference type="KEGG" id="clt:CM240_1481"/>
<dbReference type="NCBIfam" id="NF010738">
    <property type="entry name" value="PRK14140.1"/>
    <property type="match status" value="1"/>
</dbReference>
<dbReference type="CDD" id="cd00446">
    <property type="entry name" value="GrpE"/>
    <property type="match status" value="1"/>
</dbReference>
<keyword evidence="5 10" id="KW-0346">Stress response</keyword>
<organism evidence="15 16">
    <name type="scientific">Clostridium bornimense</name>
    <dbReference type="NCBI Taxonomy" id="1216932"/>
    <lineage>
        <taxon>Bacteria</taxon>
        <taxon>Bacillati</taxon>
        <taxon>Bacillota</taxon>
        <taxon>Clostridia</taxon>
        <taxon>Eubacteriales</taxon>
        <taxon>Clostridiaceae</taxon>
        <taxon>Clostridium</taxon>
    </lineage>
</organism>
<keyword evidence="13" id="KW-0175">Coiled coil</keyword>
<dbReference type="GO" id="GO:0051087">
    <property type="term" value="F:protein-folding chaperone binding"/>
    <property type="evidence" value="ECO:0007669"/>
    <property type="project" value="InterPro"/>
</dbReference>
<keyword evidence="6 10" id="KW-0143">Chaperone</keyword>
<dbReference type="SUPFAM" id="SSF58014">
    <property type="entry name" value="Coiled-coil domain of nucleotide exchange factor GrpE"/>
    <property type="match status" value="1"/>
</dbReference>
<dbReference type="STRING" id="1216932.CM240_1481"/>
<dbReference type="OrthoDB" id="9812586at2"/>
<dbReference type="Proteomes" id="UP000019426">
    <property type="component" value="Chromosome M2/40_rep1"/>
</dbReference>
<evidence type="ECO:0000256" key="4">
    <source>
        <dbReference type="ARBA" id="ARBA00022490"/>
    </source>
</evidence>
<dbReference type="InterPro" id="IPR000740">
    <property type="entry name" value="GrpE"/>
</dbReference>
<dbReference type="PANTHER" id="PTHR21237">
    <property type="entry name" value="GRPE PROTEIN"/>
    <property type="match status" value="1"/>
</dbReference>
<evidence type="ECO:0000256" key="10">
    <source>
        <dbReference type="HAMAP-Rule" id="MF_01151"/>
    </source>
</evidence>
<comment type="function">
    <text evidence="7 10 11">Participates actively in the response to hyperosmotic and heat shock by preventing the aggregation of stress-denatured proteins, in association with DnaK and GrpE. It is the nucleotide exchange factor for DnaK and may function as a thermosensor. Unfolded proteins bind initially to DnaJ; upon interaction with the DnaJ-bound protein, DnaK hydrolyzes its bound ATP, resulting in the formation of a stable complex. GrpE releases ADP from DnaK; ATP binding to DnaK triggers the release of the substrate protein, thus completing the reaction cycle. Several rounds of ATP-dependent interactions between DnaJ, DnaK and GrpE are required for fully efficient folding.</text>
</comment>
<dbReference type="InterPro" id="IPR009012">
    <property type="entry name" value="GrpE_head"/>
</dbReference>
<dbReference type="PANTHER" id="PTHR21237:SF23">
    <property type="entry name" value="GRPE PROTEIN HOMOLOG, MITOCHONDRIAL"/>
    <property type="match status" value="1"/>
</dbReference>
<evidence type="ECO:0000256" key="3">
    <source>
        <dbReference type="ARBA" id="ARBA00011738"/>
    </source>
</evidence>
<dbReference type="HAMAP" id="MF_01151">
    <property type="entry name" value="GrpE"/>
    <property type="match status" value="1"/>
</dbReference>
<evidence type="ECO:0000256" key="6">
    <source>
        <dbReference type="ARBA" id="ARBA00023186"/>
    </source>
</evidence>
<sequence>MKEEMKDSSCAEESINEECTNNCEENIESDNVENNSEEESKVINEEDYYKVKYTKEAENSKKLSKEVEALRDKLMRLDKEYENHRNRSAKEKEEIYDNAVVDTLKEIVPAIDNLERAVSAVGDESSLRTGVEMTLKSLLDSLAKLGVEEISTEEGFDPNVHQAIMHIQDDSFGENEVVEVFQKGYKKESKVLRYSMVKVAN</sequence>
<dbReference type="AlphaFoldDB" id="W6SG10"/>
<keyword evidence="16" id="KW-1185">Reference proteome</keyword>
<dbReference type="Gene3D" id="2.30.22.10">
    <property type="entry name" value="Head domain of nucleotide exchange factor GrpE"/>
    <property type="match status" value="1"/>
</dbReference>
<evidence type="ECO:0000256" key="14">
    <source>
        <dbReference type="SAM" id="MobiDB-lite"/>
    </source>
</evidence>
<feature type="region of interest" description="Disordered" evidence="14">
    <location>
        <begin position="1"/>
        <end position="43"/>
    </location>
</feature>
<evidence type="ECO:0000256" key="9">
    <source>
        <dbReference type="ARBA" id="ARBA00076414"/>
    </source>
</evidence>
<evidence type="ECO:0000256" key="1">
    <source>
        <dbReference type="ARBA" id="ARBA00004496"/>
    </source>
</evidence>
<evidence type="ECO:0000256" key="11">
    <source>
        <dbReference type="RuleBase" id="RU000639"/>
    </source>
</evidence>
<evidence type="ECO:0000256" key="8">
    <source>
        <dbReference type="ARBA" id="ARBA00072274"/>
    </source>
</evidence>
<dbReference type="PROSITE" id="PS01071">
    <property type="entry name" value="GRPE"/>
    <property type="match status" value="1"/>
</dbReference>
<feature type="coiled-coil region" evidence="13">
    <location>
        <begin position="53"/>
        <end position="94"/>
    </location>
</feature>
<name>W6SG10_9CLOT</name>
<reference evidence="15 16" key="1">
    <citation type="submission" date="2013-11" db="EMBL/GenBank/DDBJ databases">
        <title>Complete genome sequence of Clostridum sp. M2/40.</title>
        <authorList>
            <person name="Wibberg D."/>
            <person name="Puehler A."/>
            <person name="Schlueter A."/>
        </authorList>
    </citation>
    <scope>NUCLEOTIDE SEQUENCE [LARGE SCALE GENOMIC DNA]</scope>
    <source>
        <strain evidence="16">M2/40</strain>
    </source>
</reference>
<dbReference type="PRINTS" id="PR00773">
    <property type="entry name" value="GRPEPROTEIN"/>
</dbReference>
<dbReference type="RefSeq" id="WP_044039811.1">
    <property type="nucleotide sequence ID" value="NZ_HG917868.1"/>
</dbReference>
<evidence type="ECO:0000313" key="16">
    <source>
        <dbReference type="Proteomes" id="UP000019426"/>
    </source>
</evidence>
<dbReference type="GO" id="GO:0051082">
    <property type="term" value="F:unfolded protein binding"/>
    <property type="evidence" value="ECO:0007669"/>
    <property type="project" value="TreeGrafter"/>
</dbReference>
<dbReference type="GO" id="GO:0006457">
    <property type="term" value="P:protein folding"/>
    <property type="evidence" value="ECO:0007669"/>
    <property type="project" value="InterPro"/>
</dbReference>
<keyword evidence="4 10" id="KW-0963">Cytoplasm</keyword>
<comment type="subunit">
    <text evidence="3 10">Homodimer.</text>
</comment>
<dbReference type="GO" id="GO:0042803">
    <property type="term" value="F:protein homodimerization activity"/>
    <property type="evidence" value="ECO:0007669"/>
    <property type="project" value="InterPro"/>
</dbReference>
<dbReference type="GO" id="GO:0005737">
    <property type="term" value="C:cytoplasm"/>
    <property type="evidence" value="ECO:0007669"/>
    <property type="project" value="UniProtKB-SubCell"/>
</dbReference>
<comment type="similarity">
    <text evidence="2 10 12">Belongs to the GrpE family.</text>
</comment>
<dbReference type="Pfam" id="PF01025">
    <property type="entry name" value="GrpE"/>
    <property type="match status" value="1"/>
</dbReference>
<dbReference type="InterPro" id="IPR013805">
    <property type="entry name" value="GrpE_CC"/>
</dbReference>
<dbReference type="GO" id="GO:0000774">
    <property type="term" value="F:adenyl-nucleotide exchange factor activity"/>
    <property type="evidence" value="ECO:0007669"/>
    <property type="project" value="InterPro"/>
</dbReference>
<accession>W6SG10</accession>
<dbReference type="Gene3D" id="3.90.20.20">
    <property type="match status" value="1"/>
</dbReference>
<protein>
    <recommendedName>
        <fullName evidence="8 10">Protein GrpE</fullName>
    </recommendedName>
    <alternativeName>
        <fullName evidence="9 10">HSP-70 cofactor</fullName>
    </alternativeName>
</protein>
<evidence type="ECO:0000256" key="12">
    <source>
        <dbReference type="RuleBase" id="RU004478"/>
    </source>
</evidence>